<keyword evidence="1" id="KW-0547">Nucleotide-binding</keyword>
<dbReference type="GO" id="GO:0005524">
    <property type="term" value="F:ATP binding"/>
    <property type="evidence" value="ECO:0007669"/>
    <property type="project" value="UniProtKB-KW"/>
</dbReference>
<dbReference type="InterPro" id="IPR025669">
    <property type="entry name" value="AAA_dom"/>
</dbReference>
<evidence type="ECO:0000313" key="6">
    <source>
        <dbReference type="Proteomes" id="UP000006919"/>
    </source>
</evidence>
<dbReference type="OrthoDB" id="3035369at2"/>
<dbReference type="PANTHER" id="PTHR43384">
    <property type="entry name" value="SEPTUM SITE-DETERMINING PROTEIN MIND HOMOLOG, CHLOROPLASTIC-RELATED"/>
    <property type="match status" value="1"/>
</dbReference>
<protein>
    <recommendedName>
        <fullName evidence="7">AAA domain-containing protein</fullName>
    </recommendedName>
</protein>
<dbReference type="RefSeq" id="WP_013483308.1">
    <property type="nucleotide sequence ID" value="NC_014824.1"/>
</dbReference>
<dbReference type="InterPro" id="IPR027417">
    <property type="entry name" value="P-loop_NTPase"/>
</dbReference>
<dbReference type="Pfam" id="PF13240">
    <property type="entry name" value="Zn_Ribbon_1"/>
    <property type="match status" value="1"/>
</dbReference>
<dbReference type="GO" id="GO:0005829">
    <property type="term" value="C:cytosol"/>
    <property type="evidence" value="ECO:0007669"/>
    <property type="project" value="TreeGrafter"/>
</dbReference>
<keyword evidence="5" id="KW-0614">Plasmid</keyword>
<sequence length="513" mass="57607">MNKVLIVDNRAAYYQNIKTRIEISDELELDAEIFLYTDYSEFQEHITKNHYDMIAVVSGVIMSDDFVIPAEQKLLGYLERKNSDNSIFVNSGIVDLGYFNDSFEMLQTLEKMQPNDAEIKNETKNETPVTALSVENTNAETTIKPDAEEVRGIRSETKAENAAEKAFFCSNCGMKLLPETRFCHICGTPVDDADAMIRNAAIDRDDRTDDIEKLVAEDLKLQRHQCKVVSSYAAKGGVGKTTIAANLAVLLARTTTDRRKTRVCIVDFNIDFGNIRTTLNFSRKDVTMIDWLANIDAKIGEGIDPKEIKYSKEEIECFLQKKSFKKTLSNDETEIYGLIAPLIHKDSMGIPEKSFEVMLRNLKENGDFDYIICDTGNNTRDSSFTALELSDKILLIATQDVTTVDCNDSFLKTMDEISDFDKGKVYLVINNIISAKETGVSVKDIEEAVPEFPCIGRIRRNTSVTLANNKGIPAALDSGAPFTRELSEIVSAIIDEDLEIKPKKKGIFSFLRK</sequence>
<dbReference type="InterPro" id="IPR026870">
    <property type="entry name" value="Zinc_ribbon_dom"/>
</dbReference>
<evidence type="ECO:0008006" key="7">
    <source>
        <dbReference type="Google" id="ProtNLM"/>
    </source>
</evidence>
<dbReference type="eggNOG" id="COG0455">
    <property type="taxonomic scope" value="Bacteria"/>
</dbReference>
<evidence type="ECO:0000259" key="3">
    <source>
        <dbReference type="Pfam" id="PF13240"/>
    </source>
</evidence>
<dbReference type="AlphaFoldDB" id="E6UJB2"/>
<geneLocation type="plasmid" evidence="5 6">
    <name>pRUMAL01</name>
</geneLocation>
<name>E6UJB2_RUMA7</name>
<accession>E6UJB2</accession>
<dbReference type="GO" id="GO:0009898">
    <property type="term" value="C:cytoplasmic side of plasma membrane"/>
    <property type="evidence" value="ECO:0007669"/>
    <property type="project" value="TreeGrafter"/>
</dbReference>
<keyword evidence="2" id="KW-0067">ATP-binding</keyword>
<dbReference type="Pfam" id="PF13614">
    <property type="entry name" value="AAA_31"/>
    <property type="match status" value="1"/>
</dbReference>
<feature type="domain" description="Zinc-ribbon" evidence="3">
    <location>
        <begin position="168"/>
        <end position="190"/>
    </location>
</feature>
<dbReference type="GO" id="GO:0051782">
    <property type="term" value="P:negative regulation of cell division"/>
    <property type="evidence" value="ECO:0007669"/>
    <property type="project" value="TreeGrafter"/>
</dbReference>
<dbReference type="KEGG" id="ral:Rumal_3295"/>
<evidence type="ECO:0000256" key="1">
    <source>
        <dbReference type="ARBA" id="ARBA00022741"/>
    </source>
</evidence>
<dbReference type="HOGENOM" id="CLU_530896_0_0_9"/>
<evidence type="ECO:0000259" key="4">
    <source>
        <dbReference type="Pfam" id="PF13614"/>
    </source>
</evidence>
<dbReference type="PANTHER" id="PTHR43384:SF6">
    <property type="entry name" value="SEPTUM SITE-DETERMINING PROTEIN MIND HOMOLOG, CHLOROPLASTIC"/>
    <property type="match status" value="1"/>
</dbReference>
<dbReference type="Gene3D" id="3.40.50.300">
    <property type="entry name" value="P-loop containing nucleotide triphosphate hydrolases"/>
    <property type="match status" value="1"/>
</dbReference>
<dbReference type="InterPro" id="IPR050625">
    <property type="entry name" value="ParA/MinD_ATPase"/>
</dbReference>
<proteinExistence type="predicted"/>
<dbReference type="Proteomes" id="UP000006919">
    <property type="component" value="Plasmid pRUMAL01"/>
</dbReference>
<evidence type="ECO:0000256" key="2">
    <source>
        <dbReference type="ARBA" id="ARBA00022840"/>
    </source>
</evidence>
<dbReference type="SUPFAM" id="SSF52540">
    <property type="entry name" value="P-loop containing nucleoside triphosphate hydrolases"/>
    <property type="match status" value="1"/>
</dbReference>
<feature type="domain" description="AAA" evidence="4">
    <location>
        <begin position="227"/>
        <end position="419"/>
    </location>
</feature>
<organism evidence="5 6">
    <name type="scientific">Ruminococcus albus (strain ATCC 27210 / DSM 20455 / JCM 14654 / NCDO 2250 / 7)</name>
    <dbReference type="NCBI Taxonomy" id="697329"/>
    <lineage>
        <taxon>Bacteria</taxon>
        <taxon>Bacillati</taxon>
        <taxon>Bacillota</taxon>
        <taxon>Clostridia</taxon>
        <taxon>Eubacteriales</taxon>
        <taxon>Oscillospiraceae</taxon>
        <taxon>Ruminococcus</taxon>
    </lineage>
</organism>
<evidence type="ECO:0000313" key="5">
    <source>
        <dbReference type="EMBL" id="ADU23758.1"/>
    </source>
</evidence>
<gene>
    <name evidence="5" type="ordered locus">Rumal_3295</name>
</gene>
<reference evidence="6" key="1">
    <citation type="journal article" date="2011" name="J. Bacteriol.">
        <title>Complete genome of the cellulolytic ruminal bacterium Ruminococcus albus 7.</title>
        <authorList>
            <person name="Suen G."/>
            <person name="Stevenson D.M."/>
            <person name="Bruce D.C."/>
            <person name="Chertkov O."/>
            <person name="Copeland A."/>
            <person name="Cheng J.F."/>
            <person name="Detter C."/>
            <person name="Detter J.C."/>
            <person name="Goodwin L.A."/>
            <person name="Han C.S."/>
            <person name="Hauser L.J."/>
            <person name="Ivanova N.N."/>
            <person name="Kyrpides N.C."/>
            <person name="Land M.L."/>
            <person name="Lapidus A."/>
            <person name="Lucas S."/>
            <person name="Ovchinnikova G."/>
            <person name="Pitluck S."/>
            <person name="Tapia R."/>
            <person name="Woyke T."/>
            <person name="Boyum J."/>
            <person name="Mead D."/>
            <person name="Weimer P.J."/>
        </authorList>
    </citation>
    <scope>NUCLEOTIDE SEQUENCE [LARGE SCALE GENOMIC DNA]</scope>
    <source>
        <strain evidence="6">ATCC 27210 / DSM 20455 / JCM 14654 / NCDO 2250 / 7</strain>
        <plasmid evidence="6">pRUMAL01</plasmid>
    </source>
</reference>
<dbReference type="EMBL" id="CP002404">
    <property type="protein sequence ID" value="ADU23758.1"/>
    <property type="molecule type" value="Genomic_DNA"/>
</dbReference>
<dbReference type="GO" id="GO:0016887">
    <property type="term" value="F:ATP hydrolysis activity"/>
    <property type="evidence" value="ECO:0007669"/>
    <property type="project" value="TreeGrafter"/>
</dbReference>